<evidence type="ECO:0000256" key="2">
    <source>
        <dbReference type="ARBA" id="ARBA00022549"/>
    </source>
</evidence>
<dbReference type="GO" id="GO:0016491">
    <property type="term" value="F:oxidoreductase activity"/>
    <property type="evidence" value="ECO:0007669"/>
    <property type="project" value="TreeGrafter"/>
</dbReference>
<reference evidence="5 6" key="1">
    <citation type="journal article" date="2019" name="Genome Biol. Evol.">
        <title>Day and night: Metabolic profiles and evolutionary relationships of six axenic non-marine cyanobacteria.</title>
        <authorList>
            <person name="Will S.E."/>
            <person name="Henke P."/>
            <person name="Boedeker C."/>
            <person name="Huang S."/>
            <person name="Brinkmann H."/>
            <person name="Rohde M."/>
            <person name="Jarek M."/>
            <person name="Friedl T."/>
            <person name="Seufert S."/>
            <person name="Schumacher M."/>
            <person name="Overmann J."/>
            <person name="Neumann-Schaal M."/>
            <person name="Petersen J."/>
        </authorList>
    </citation>
    <scope>NUCLEOTIDE SEQUENCE [LARGE SCALE GENOMIC DNA]</scope>
    <source>
        <strain evidence="5 6">SAG 1403-4b</strain>
    </source>
</reference>
<evidence type="ECO:0000313" key="6">
    <source>
        <dbReference type="Proteomes" id="UP000276103"/>
    </source>
</evidence>
<keyword evidence="4" id="KW-0456">Lyase</keyword>
<keyword evidence="3" id="KW-0605">Phycobilisome</keyword>
<protein>
    <recommendedName>
        <fullName evidence="7">Phycocyanobilin lyase subunit beta</fullName>
    </recommendedName>
</protein>
<dbReference type="Proteomes" id="UP000276103">
    <property type="component" value="Unassembled WGS sequence"/>
</dbReference>
<evidence type="ECO:0008006" key="7">
    <source>
        <dbReference type="Google" id="ProtNLM"/>
    </source>
</evidence>
<sequence length="151" mass="16792">MINVQTDITLDQLVFLSVESLIEAYHTCPNQNIQARIIRILAELGDDLALDLLVDVVGVEVANHCQGNVRRVAARGLEQMVISTTDPEKRKKAIDKLSWALLNAEDWALRYAAAVSLGGIATKEINTILVQAMTQESDRVVKERIRMILNV</sequence>
<evidence type="ECO:0000313" key="5">
    <source>
        <dbReference type="EMBL" id="RUS94052.1"/>
    </source>
</evidence>
<evidence type="ECO:0000256" key="3">
    <source>
        <dbReference type="ARBA" id="ARBA00022738"/>
    </source>
</evidence>
<name>A0A433UJQ9_ANAVA</name>
<dbReference type="InterPro" id="IPR016024">
    <property type="entry name" value="ARM-type_fold"/>
</dbReference>
<dbReference type="EMBL" id="RSCM01000015">
    <property type="protein sequence ID" value="RUS94052.1"/>
    <property type="molecule type" value="Genomic_DNA"/>
</dbReference>
<dbReference type="GO" id="GO:0030089">
    <property type="term" value="C:phycobilisome"/>
    <property type="evidence" value="ECO:0007669"/>
    <property type="project" value="UniProtKB-KW"/>
</dbReference>
<accession>A0A433UJQ9</accession>
<dbReference type="PANTHER" id="PTHR12697">
    <property type="entry name" value="PBS LYASE HEAT-LIKE PROTEIN"/>
    <property type="match status" value="1"/>
</dbReference>
<gene>
    <name evidence="5" type="ORF">DSM107003_39390</name>
</gene>
<comment type="caution">
    <text evidence="5">The sequence shown here is derived from an EMBL/GenBank/DDBJ whole genome shotgun (WGS) entry which is preliminary data.</text>
</comment>
<dbReference type="RefSeq" id="WP_127055776.1">
    <property type="nucleotide sequence ID" value="NZ_RSCM01000015.1"/>
</dbReference>
<dbReference type="AlphaFoldDB" id="A0A433UJQ9"/>
<dbReference type="Pfam" id="PF13646">
    <property type="entry name" value="HEAT_2"/>
    <property type="match status" value="1"/>
</dbReference>
<keyword evidence="2" id="KW-0042">Antenna complex</keyword>
<keyword evidence="6" id="KW-1185">Reference proteome</keyword>
<evidence type="ECO:0000256" key="4">
    <source>
        <dbReference type="ARBA" id="ARBA00023239"/>
    </source>
</evidence>
<organism evidence="5 6">
    <name type="scientific">Trichormus variabilis SAG 1403-4b</name>
    <dbReference type="NCBI Taxonomy" id="447716"/>
    <lineage>
        <taxon>Bacteria</taxon>
        <taxon>Bacillati</taxon>
        <taxon>Cyanobacteriota</taxon>
        <taxon>Cyanophyceae</taxon>
        <taxon>Nostocales</taxon>
        <taxon>Nostocaceae</taxon>
        <taxon>Trichormus</taxon>
    </lineage>
</organism>
<dbReference type="GO" id="GO:0016829">
    <property type="term" value="F:lyase activity"/>
    <property type="evidence" value="ECO:0007669"/>
    <property type="project" value="UniProtKB-KW"/>
</dbReference>
<dbReference type="PANTHER" id="PTHR12697:SF5">
    <property type="entry name" value="DEOXYHYPUSINE HYDROXYLASE"/>
    <property type="match status" value="1"/>
</dbReference>
<dbReference type="Gene3D" id="1.25.10.10">
    <property type="entry name" value="Leucine-rich Repeat Variant"/>
    <property type="match status" value="1"/>
</dbReference>
<evidence type="ECO:0000256" key="1">
    <source>
        <dbReference type="ARBA" id="ARBA00009299"/>
    </source>
</evidence>
<comment type="similarity">
    <text evidence="1">Belongs to the CpcE/RpcE/PecE family.</text>
</comment>
<dbReference type="OrthoDB" id="463931at2"/>
<dbReference type="InterPro" id="IPR011989">
    <property type="entry name" value="ARM-like"/>
</dbReference>
<proteinExistence type="inferred from homology"/>
<dbReference type="SUPFAM" id="SSF48371">
    <property type="entry name" value="ARM repeat"/>
    <property type="match status" value="1"/>
</dbReference>